<evidence type="ECO:0000313" key="13">
    <source>
        <dbReference type="Proteomes" id="UP000663872"/>
    </source>
</evidence>
<dbReference type="AlphaFoldDB" id="A0A818KMW8"/>
<evidence type="ECO:0000256" key="3">
    <source>
        <dbReference type="ARBA" id="ARBA00022771"/>
    </source>
</evidence>
<feature type="non-terminal residue" evidence="12">
    <location>
        <position position="1"/>
    </location>
</feature>
<evidence type="ECO:0000256" key="2">
    <source>
        <dbReference type="ARBA" id="ARBA00022723"/>
    </source>
</evidence>
<proteinExistence type="predicted"/>
<gene>
    <name evidence="12" type="ORF">GRG538_LOCUS20687</name>
</gene>
<dbReference type="CDD" id="cd06916">
    <property type="entry name" value="NR_DBD_like"/>
    <property type="match status" value="1"/>
</dbReference>
<feature type="region of interest" description="Disordered" evidence="10">
    <location>
        <begin position="230"/>
        <end position="250"/>
    </location>
</feature>
<dbReference type="PROSITE" id="PS51030">
    <property type="entry name" value="NUCLEAR_REC_DBD_2"/>
    <property type="match status" value="1"/>
</dbReference>
<dbReference type="PROSITE" id="PS00031">
    <property type="entry name" value="NUCLEAR_REC_DBD_1"/>
    <property type="match status" value="1"/>
</dbReference>
<evidence type="ECO:0000256" key="10">
    <source>
        <dbReference type="SAM" id="MobiDB-lite"/>
    </source>
</evidence>
<keyword evidence="2" id="KW-0479">Metal-binding</keyword>
<dbReference type="SMART" id="SM00399">
    <property type="entry name" value="ZnF_C4"/>
    <property type="match status" value="1"/>
</dbReference>
<feature type="non-terminal residue" evidence="12">
    <location>
        <position position="250"/>
    </location>
</feature>
<keyword evidence="4" id="KW-0862">Zinc</keyword>
<dbReference type="PRINTS" id="PR00047">
    <property type="entry name" value="STROIDFINGER"/>
</dbReference>
<evidence type="ECO:0000256" key="1">
    <source>
        <dbReference type="ARBA" id="ARBA00004123"/>
    </source>
</evidence>
<feature type="domain" description="Nuclear receptor" evidence="11">
    <location>
        <begin position="78"/>
        <end position="153"/>
    </location>
</feature>
<organism evidence="12 13">
    <name type="scientific">Rotaria socialis</name>
    <dbReference type="NCBI Taxonomy" id="392032"/>
    <lineage>
        <taxon>Eukaryota</taxon>
        <taxon>Metazoa</taxon>
        <taxon>Spiralia</taxon>
        <taxon>Gnathifera</taxon>
        <taxon>Rotifera</taxon>
        <taxon>Eurotatoria</taxon>
        <taxon>Bdelloidea</taxon>
        <taxon>Philodinida</taxon>
        <taxon>Philodinidae</taxon>
        <taxon>Rotaria</taxon>
    </lineage>
</organism>
<dbReference type="GO" id="GO:0003700">
    <property type="term" value="F:DNA-binding transcription factor activity"/>
    <property type="evidence" value="ECO:0007669"/>
    <property type="project" value="InterPro"/>
</dbReference>
<dbReference type="Gene3D" id="3.30.50.10">
    <property type="entry name" value="Erythroid Transcription Factor GATA-1, subunit A"/>
    <property type="match status" value="1"/>
</dbReference>
<name>A0A818KMW8_9BILA</name>
<keyword evidence="3" id="KW-0863">Zinc-finger</keyword>
<keyword evidence="5" id="KW-0805">Transcription regulation</keyword>
<accession>A0A818KMW8</accession>
<evidence type="ECO:0000256" key="7">
    <source>
        <dbReference type="ARBA" id="ARBA00023163"/>
    </source>
</evidence>
<dbReference type="Proteomes" id="UP000663872">
    <property type="component" value="Unassembled WGS sequence"/>
</dbReference>
<comment type="caution">
    <text evidence="12">The sequence shown here is derived from an EMBL/GenBank/DDBJ whole genome shotgun (WGS) entry which is preliminary data.</text>
</comment>
<evidence type="ECO:0000256" key="6">
    <source>
        <dbReference type="ARBA" id="ARBA00023125"/>
    </source>
</evidence>
<keyword evidence="7" id="KW-0804">Transcription</keyword>
<dbReference type="InterPro" id="IPR001628">
    <property type="entry name" value="Znf_hrmn_rcpt"/>
</dbReference>
<evidence type="ECO:0000256" key="8">
    <source>
        <dbReference type="ARBA" id="ARBA00023170"/>
    </source>
</evidence>
<evidence type="ECO:0000256" key="9">
    <source>
        <dbReference type="ARBA" id="ARBA00023242"/>
    </source>
</evidence>
<comment type="subcellular location">
    <subcellularLocation>
        <location evidence="1">Nucleus</location>
    </subcellularLocation>
</comment>
<dbReference type="SUPFAM" id="SSF57716">
    <property type="entry name" value="Glucocorticoid receptor-like (DNA-binding domain)"/>
    <property type="match status" value="1"/>
</dbReference>
<dbReference type="InterPro" id="IPR013088">
    <property type="entry name" value="Znf_NHR/GATA"/>
</dbReference>
<keyword evidence="9" id="KW-0539">Nucleus</keyword>
<reference evidence="12" key="1">
    <citation type="submission" date="2021-02" db="EMBL/GenBank/DDBJ databases">
        <authorList>
            <person name="Nowell W R."/>
        </authorList>
    </citation>
    <scope>NUCLEOTIDE SEQUENCE</scope>
</reference>
<protein>
    <recommendedName>
        <fullName evidence="11">Nuclear receptor domain-containing protein</fullName>
    </recommendedName>
</protein>
<dbReference type="EMBL" id="CAJNYT010003405">
    <property type="protein sequence ID" value="CAF3560135.1"/>
    <property type="molecule type" value="Genomic_DNA"/>
</dbReference>
<evidence type="ECO:0000259" key="11">
    <source>
        <dbReference type="PROSITE" id="PS51030"/>
    </source>
</evidence>
<evidence type="ECO:0000256" key="5">
    <source>
        <dbReference type="ARBA" id="ARBA00023015"/>
    </source>
</evidence>
<dbReference type="GO" id="GO:0043565">
    <property type="term" value="F:sequence-specific DNA binding"/>
    <property type="evidence" value="ECO:0007669"/>
    <property type="project" value="InterPro"/>
</dbReference>
<sequence length="250" mass="27681">DENNHNSHPINVEADSLCSMDMSGISPFHQRNQLTAAANGLLSLSNSLFVNNEDNPSDCHSNFINNDGTTSTTDGNLSLLCCVCQDRASGRHYGVLSCEGCKGFFKRSIRKQVLYTCLSTKDCPINKFMRNRCQYCRLQKCLQVGMRVEAVQNERRPYTCSTDSKHDMIVNSINNQRIRKQNDTISLNTLISSSSSSSSSSSNGIYPIASFLANLTNNRDNVTQITTNENKTQQQSTLHSILTSSSKAKS</sequence>
<dbReference type="FunFam" id="3.30.50.10:FF:000006">
    <property type="entry name" value="Nuclear receptor subfamily 5 group A member"/>
    <property type="match status" value="1"/>
</dbReference>
<dbReference type="PANTHER" id="PTHR48092">
    <property type="entry name" value="KNIRPS-RELATED PROTEIN-RELATED"/>
    <property type="match status" value="1"/>
</dbReference>
<dbReference type="GO" id="GO:0008270">
    <property type="term" value="F:zinc ion binding"/>
    <property type="evidence" value="ECO:0007669"/>
    <property type="project" value="UniProtKB-KW"/>
</dbReference>
<dbReference type="InterPro" id="IPR050200">
    <property type="entry name" value="Nuclear_hormone_rcpt_NR3"/>
</dbReference>
<evidence type="ECO:0000313" key="12">
    <source>
        <dbReference type="EMBL" id="CAF3560135.1"/>
    </source>
</evidence>
<dbReference type="GO" id="GO:0005634">
    <property type="term" value="C:nucleus"/>
    <property type="evidence" value="ECO:0007669"/>
    <property type="project" value="UniProtKB-SubCell"/>
</dbReference>
<keyword evidence="8" id="KW-0675">Receptor</keyword>
<dbReference type="Pfam" id="PF00105">
    <property type="entry name" value="zf-C4"/>
    <property type="match status" value="1"/>
</dbReference>
<evidence type="ECO:0000256" key="4">
    <source>
        <dbReference type="ARBA" id="ARBA00022833"/>
    </source>
</evidence>
<keyword evidence="6" id="KW-0238">DNA-binding</keyword>